<dbReference type="RefSeq" id="XP_002132844.2">
    <property type="nucleotide sequence ID" value="XM_002132808.3"/>
</dbReference>
<keyword evidence="1" id="KW-1185">Reference proteome</keyword>
<name>A0A6I8UXR5_DROPS</name>
<proteinExistence type="predicted"/>
<dbReference type="SUPFAM" id="SSF55856">
    <property type="entry name" value="Cytochrome b5-like heme/steroid binding domain"/>
    <property type="match status" value="1"/>
</dbReference>
<dbReference type="Proteomes" id="UP000001819">
    <property type="component" value="Chromosome 4"/>
</dbReference>
<dbReference type="InParanoid" id="A0A6I8UXR5"/>
<evidence type="ECO:0000313" key="2">
    <source>
        <dbReference type="RefSeq" id="XP_002132844.2"/>
    </source>
</evidence>
<dbReference type="ExpressionAtlas" id="A0A6I8UXR5">
    <property type="expression patterns" value="baseline"/>
</dbReference>
<dbReference type="InterPro" id="IPR036400">
    <property type="entry name" value="Cyt_B5-like_heme/steroid_sf"/>
</dbReference>
<dbReference type="Gene3D" id="3.10.120.10">
    <property type="entry name" value="Cytochrome b5-like heme/steroid binding domain"/>
    <property type="match status" value="1"/>
</dbReference>
<gene>
    <name evidence="2" type="primary">c-cup</name>
</gene>
<organism evidence="1 2">
    <name type="scientific">Drosophila pseudoobscura pseudoobscura</name>
    <name type="common">Fruit fly</name>
    <dbReference type="NCBI Taxonomy" id="46245"/>
    <lineage>
        <taxon>Eukaryota</taxon>
        <taxon>Metazoa</taxon>
        <taxon>Ecdysozoa</taxon>
        <taxon>Arthropoda</taxon>
        <taxon>Hexapoda</taxon>
        <taxon>Insecta</taxon>
        <taxon>Pterygota</taxon>
        <taxon>Neoptera</taxon>
        <taxon>Endopterygota</taxon>
        <taxon>Diptera</taxon>
        <taxon>Brachycera</taxon>
        <taxon>Muscomorpha</taxon>
        <taxon>Ephydroidea</taxon>
        <taxon>Drosophilidae</taxon>
        <taxon>Drosophila</taxon>
        <taxon>Sophophora</taxon>
    </lineage>
</organism>
<sequence>MSYSTAISMAQSLIFNLQKVGQVHLANAASRVINPIVKSTTGKMLISFAIGYYVSKSLSKILIKPADEEEPEVFREPLKLTLQQLSTFNGKNNKPTYTAFNGKIYDLTSCIMSRDDEIFRLIAGCDAGPVLQKTYKSMGISTFDHMRRWEMMMESECAVVGYLIEHYDFEGLHSYQTDEDGEDGSTVVDLSEELGEF</sequence>
<reference evidence="2" key="1">
    <citation type="submission" date="2025-08" db="UniProtKB">
        <authorList>
            <consortium name="RefSeq"/>
        </authorList>
    </citation>
    <scope>IDENTIFICATION</scope>
    <source>
        <strain evidence="2">MV-25-SWS-2005</strain>
        <tissue evidence="2">Whole body</tissue>
    </source>
</reference>
<accession>A0A6I8UXR5</accession>
<evidence type="ECO:0000313" key="1">
    <source>
        <dbReference type="Proteomes" id="UP000001819"/>
    </source>
</evidence>
<protein>
    <submittedName>
        <fullName evidence="2">Uncharacterized protein c-cup</fullName>
    </submittedName>
</protein>
<dbReference type="FunCoup" id="A0A6I8UXR5">
    <property type="interactions" value="56"/>
</dbReference>
<dbReference type="KEGG" id="dpo:6903137"/>
<dbReference type="AlphaFoldDB" id="A0A6I8UXR5"/>